<dbReference type="GO" id="GO:0042542">
    <property type="term" value="P:response to hydrogen peroxide"/>
    <property type="evidence" value="ECO:0007669"/>
    <property type="project" value="TreeGrafter"/>
</dbReference>
<name>A0A0B6S8S6_BURPL</name>
<dbReference type="KEGG" id="bgp:BGL_2c05770"/>
<proteinExistence type="inferred from homology"/>
<reference evidence="10" key="1">
    <citation type="submission" date="2011-03" db="EMBL/GenBank/DDBJ databases">
        <authorList>
            <person name="Voget S."/>
            <person name="Streit W.R."/>
            <person name="Jaeger K.E."/>
            <person name="Daniel R."/>
        </authorList>
    </citation>
    <scope>NUCLEOTIDE SEQUENCE [LARGE SCALE GENOMIC DNA]</scope>
    <source>
        <strain evidence="10">PG1</strain>
    </source>
</reference>
<dbReference type="Gene3D" id="1.20.1270.20">
    <property type="match status" value="2"/>
</dbReference>
<feature type="binding site" evidence="7">
    <location>
        <position position="312"/>
    </location>
    <ligand>
        <name>hybrid [4Fe-2O-2S] cluster</name>
        <dbReference type="ChEBI" id="CHEBI:60519"/>
    </ligand>
</feature>
<dbReference type="EC" id="1.7.99.1" evidence="7"/>
<evidence type="ECO:0000256" key="5">
    <source>
        <dbReference type="ARBA" id="ARBA00023004"/>
    </source>
</evidence>
<evidence type="ECO:0000256" key="3">
    <source>
        <dbReference type="ARBA" id="ARBA00022723"/>
    </source>
</evidence>
<sequence>MHEARILKRARCPGGWTHRSPPLAPTRTPRSNKESNVFCYQCEQTDRTGARPGCASAKGNCGKDATTADLQDLLVHAVKGIAQYGALARRLGEPDREAERFMLYAMFTTLTNVNFHAARFVAMLREAAQIRDRVKAACEAKARATGQDVPALPGPAAWRPADDLAGLLAQASAVGIEAGADAAGEDVIGLRALVLYGLKGVCAYAHHARVLGYERDEVFAGVEAALVSLAAAPTDITALLGQALELGRLNLMVLELLDNANTGRFGTQRPTAVRVSPVAGKAILVSGHDLGDLHALLEQTAGTGIQVYTHGEMLPAHAYPMLKAFPHLAGNYGGAWQDQQSDFAHFPGPVLMTSNCIIEPLPQYRQRIFTTGPVGWPGVRHLEHHDFSMLIRAAQALPGFPATAPEQTITVGFGRHAVLGVADQVLAAVKAGQIRHFFLIGGCDGAAPGRNYYTEFAQQTPADTVVMTLGCNKYRFNRHGFGEIGGIPRLLDLGQCNDSYSAIRIATALAGELGCGVNELPLSFVVSWFEQKAVAVLLTMLALGLRNIHLGPSLPAFLTPGALAVLVEQFGIRPIGDAGEDLAAALAHTAA</sequence>
<evidence type="ECO:0000256" key="2">
    <source>
        <dbReference type="ARBA" id="ARBA00022490"/>
    </source>
</evidence>
<dbReference type="GO" id="GO:0005737">
    <property type="term" value="C:cytoplasm"/>
    <property type="evidence" value="ECO:0007669"/>
    <property type="project" value="UniProtKB-SubCell"/>
</dbReference>
<dbReference type="SUPFAM" id="SSF56821">
    <property type="entry name" value="Prismane protein-like"/>
    <property type="match status" value="1"/>
</dbReference>
<evidence type="ECO:0000256" key="6">
    <source>
        <dbReference type="ARBA" id="ARBA00023014"/>
    </source>
</evidence>
<dbReference type="GO" id="GO:0004601">
    <property type="term" value="F:peroxidase activity"/>
    <property type="evidence" value="ECO:0007669"/>
    <property type="project" value="TreeGrafter"/>
</dbReference>
<dbReference type="NCBIfam" id="NF003658">
    <property type="entry name" value="PRK05290.1"/>
    <property type="match status" value="1"/>
</dbReference>
<comment type="cofactor">
    <cofactor evidence="7">
        <name>[4Fe-4S] cluster</name>
        <dbReference type="ChEBI" id="CHEBI:49883"/>
    </cofactor>
    <text evidence="7">Binds 1 [4Fe-4S] cluster.</text>
</comment>
<keyword evidence="6 7" id="KW-0411">Iron-sulfur</keyword>
<dbReference type="HAMAP" id="MF_00069">
    <property type="entry name" value="Hydroxylam_reduct"/>
    <property type="match status" value="1"/>
</dbReference>
<dbReference type="GO" id="GO:0050418">
    <property type="term" value="F:hydroxylamine reductase activity"/>
    <property type="evidence" value="ECO:0007669"/>
    <property type="project" value="UniProtKB-UniRule"/>
</dbReference>
<evidence type="ECO:0000256" key="4">
    <source>
        <dbReference type="ARBA" id="ARBA00023002"/>
    </source>
</evidence>
<feature type="binding site" evidence="7">
    <location>
        <position position="42"/>
    </location>
    <ligand>
        <name>[4Fe-4S] cluster</name>
        <dbReference type="ChEBI" id="CHEBI:49883"/>
    </ligand>
</feature>
<keyword evidence="3 7" id="KW-0479">Metal-binding</keyword>
<dbReference type="InterPro" id="IPR010048">
    <property type="entry name" value="Hydroxylam_reduct"/>
</dbReference>
<keyword evidence="5 7" id="KW-0408">Iron</keyword>
<feature type="binding site" evidence="7">
    <location>
        <position position="356"/>
    </location>
    <ligand>
        <name>hybrid [4Fe-2O-2S] cluster</name>
        <dbReference type="ChEBI" id="CHEBI:60519"/>
    </ligand>
</feature>
<feature type="binding site" evidence="7">
    <location>
        <position position="532"/>
    </location>
    <ligand>
        <name>hybrid [4Fe-2O-2S] cluster</name>
        <dbReference type="ChEBI" id="CHEBI:60519"/>
    </ligand>
</feature>
<feature type="binding site" evidence="7">
    <location>
        <position position="530"/>
    </location>
    <ligand>
        <name>hybrid [4Fe-2O-2S] cluster</name>
        <dbReference type="ChEBI" id="CHEBI:60519"/>
    </ligand>
</feature>
<feature type="binding site" evidence="7">
    <location>
        <position position="288"/>
    </location>
    <ligand>
        <name>hybrid [4Fe-2O-2S] cluster</name>
        <dbReference type="ChEBI" id="CHEBI:60519"/>
    </ligand>
</feature>
<dbReference type="FunFam" id="3.40.50.2030:FF:000002">
    <property type="entry name" value="Hydroxylamine reductase"/>
    <property type="match status" value="1"/>
</dbReference>
<comment type="subcellular location">
    <subcellularLocation>
        <location evidence="1 7">Cytoplasm</location>
    </subcellularLocation>
</comment>
<dbReference type="GO" id="GO:0051539">
    <property type="term" value="F:4 iron, 4 sulfur cluster binding"/>
    <property type="evidence" value="ECO:0007669"/>
    <property type="project" value="UniProtKB-KW"/>
</dbReference>
<comment type="cofactor">
    <cofactor evidence="7">
        <name>hybrid [4Fe-2O-2S] cluster</name>
        <dbReference type="ChEBI" id="CHEBI:60519"/>
    </cofactor>
    <text evidence="7">Binds 1 hybrid [4Fe-2O-2S] cluster.</text>
</comment>
<reference evidence="9 10" key="2">
    <citation type="journal article" date="2016" name="Appl. Microbiol. Biotechnol.">
        <title>Mutations improving production and secretion of extracellular lipase by Burkholderia glumae PG1.</title>
        <authorList>
            <person name="Knapp A."/>
            <person name="Voget S."/>
            <person name="Gao R."/>
            <person name="Zaburannyi N."/>
            <person name="Krysciak D."/>
            <person name="Breuer M."/>
            <person name="Hauer B."/>
            <person name="Streit W.R."/>
            <person name="Muller R."/>
            <person name="Daniel R."/>
            <person name="Jaeger K.E."/>
        </authorList>
    </citation>
    <scope>NUCLEOTIDE SEQUENCE [LARGE SCALE GENOMIC DNA]</scope>
    <source>
        <strain evidence="9 10">PG1</strain>
    </source>
</reference>
<evidence type="ECO:0000256" key="1">
    <source>
        <dbReference type="ARBA" id="ARBA00004496"/>
    </source>
</evidence>
<feature type="binding site" evidence="7">
    <location>
        <position position="471"/>
    </location>
    <ligand>
        <name>hybrid [4Fe-2O-2S] cluster</name>
        <dbReference type="ChEBI" id="CHEBI:60519"/>
    </ligand>
</feature>
<dbReference type="AlphaFoldDB" id="A0A0B6S8S6"/>
<dbReference type="InterPro" id="IPR011254">
    <property type="entry name" value="Prismane-like_sf"/>
</dbReference>
<evidence type="ECO:0000256" key="8">
    <source>
        <dbReference type="SAM" id="MobiDB-lite"/>
    </source>
</evidence>
<dbReference type="CDD" id="cd01914">
    <property type="entry name" value="HCP"/>
    <property type="match status" value="1"/>
</dbReference>
<dbReference type="Gene3D" id="3.40.50.2030">
    <property type="match status" value="2"/>
</dbReference>
<dbReference type="InterPro" id="IPR016099">
    <property type="entry name" value="Prismane-like_a/b-sand"/>
</dbReference>
<dbReference type="NCBIfam" id="TIGR01703">
    <property type="entry name" value="hybrid_clust"/>
    <property type="match status" value="1"/>
</dbReference>
<gene>
    <name evidence="7" type="primary">hcp</name>
    <name evidence="9" type="ORF">BGL_2c05770</name>
</gene>
<dbReference type="PIRSF" id="PIRSF000076">
    <property type="entry name" value="HCP"/>
    <property type="match status" value="1"/>
</dbReference>
<comment type="similarity">
    <text evidence="7">Belongs to the HCP family.</text>
</comment>
<organism evidence="9 10">
    <name type="scientific">Burkholderia plantarii</name>
    <dbReference type="NCBI Taxonomy" id="41899"/>
    <lineage>
        <taxon>Bacteria</taxon>
        <taxon>Pseudomonadati</taxon>
        <taxon>Pseudomonadota</taxon>
        <taxon>Betaproteobacteria</taxon>
        <taxon>Burkholderiales</taxon>
        <taxon>Burkholderiaceae</taxon>
        <taxon>Burkholderia</taxon>
    </lineage>
</organism>
<accession>A0A0B6S8S6</accession>
<keyword evidence="7" id="KW-0004">4Fe-4S</keyword>
<dbReference type="HOGENOM" id="CLU_038344_2_0_4"/>
<dbReference type="PANTHER" id="PTHR30109">
    <property type="entry name" value="HYDROXYLAMINE REDUCTASE"/>
    <property type="match status" value="1"/>
</dbReference>
<feature type="binding site" evidence="7">
    <location>
        <position position="61"/>
    </location>
    <ligand>
        <name>[4Fe-4S] cluster</name>
        <dbReference type="ChEBI" id="CHEBI:49883"/>
    </ligand>
</feature>
<evidence type="ECO:0000256" key="7">
    <source>
        <dbReference type="HAMAP-Rule" id="MF_00069"/>
    </source>
</evidence>
<dbReference type="InterPro" id="IPR004137">
    <property type="entry name" value="HCP/CODH"/>
</dbReference>
<feature type="binding site" evidence="7">
    <location>
        <position position="496"/>
    </location>
    <ligand>
        <name>hybrid [4Fe-2O-2S] cluster</name>
        <dbReference type="ChEBI" id="CHEBI:60519"/>
    </ligand>
</feature>
<dbReference type="GO" id="GO:0046872">
    <property type="term" value="F:metal ion binding"/>
    <property type="evidence" value="ECO:0007669"/>
    <property type="project" value="UniProtKB-KW"/>
</dbReference>
<dbReference type="Proteomes" id="UP000031838">
    <property type="component" value="Chromosome 2"/>
</dbReference>
<feature type="region of interest" description="Disordered" evidence="8">
    <location>
        <begin position="11"/>
        <end position="32"/>
    </location>
</feature>
<dbReference type="FunFam" id="3.40.50.2030:FF:000001">
    <property type="entry name" value="Hydroxylamine reductase"/>
    <property type="match status" value="1"/>
</dbReference>
<dbReference type="EMBL" id="CP002581">
    <property type="protein sequence ID" value="AJK48661.1"/>
    <property type="molecule type" value="Genomic_DNA"/>
</dbReference>
<evidence type="ECO:0000313" key="9">
    <source>
        <dbReference type="EMBL" id="AJK48661.1"/>
    </source>
</evidence>
<keyword evidence="4 7" id="KW-0560">Oxidoreductase</keyword>
<comment type="function">
    <text evidence="7">Catalyzes the reduction of hydroxylamine to form NH(3) and H(2)O.</text>
</comment>
<comment type="catalytic activity">
    <reaction evidence="7">
        <text>A + NH4(+) + H2O = hydroxylamine + AH2 + H(+)</text>
        <dbReference type="Rhea" id="RHEA:22052"/>
        <dbReference type="ChEBI" id="CHEBI:13193"/>
        <dbReference type="ChEBI" id="CHEBI:15377"/>
        <dbReference type="ChEBI" id="CHEBI:15378"/>
        <dbReference type="ChEBI" id="CHEBI:15429"/>
        <dbReference type="ChEBI" id="CHEBI:17499"/>
        <dbReference type="ChEBI" id="CHEBI:28938"/>
        <dbReference type="EC" id="1.7.99.1"/>
    </reaction>
</comment>
<feature type="binding site" evidence="7">
    <location>
        <position position="39"/>
    </location>
    <ligand>
        <name>[4Fe-4S] cluster</name>
        <dbReference type="ChEBI" id="CHEBI:49883"/>
    </ligand>
</feature>
<evidence type="ECO:0000313" key="10">
    <source>
        <dbReference type="Proteomes" id="UP000031838"/>
    </source>
</evidence>
<protein>
    <recommendedName>
        <fullName evidence="7">Hydroxylamine reductase</fullName>
        <ecNumber evidence="7">1.7.99.1</ecNumber>
    </recommendedName>
    <alternativeName>
        <fullName evidence="7">Hybrid-cluster protein</fullName>
        <shortName evidence="7">HCP</shortName>
    </alternativeName>
    <alternativeName>
        <fullName evidence="7">Prismane protein</fullName>
    </alternativeName>
</protein>
<dbReference type="PANTHER" id="PTHR30109:SF0">
    <property type="entry name" value="HYDROXYLAMINE REDUCTASE"/>
    <property type="match status" value="1"/>
</dbReference>
<keyword evidence="2 7" id="KW-0963">Cytoplasm</keyword>
<feature type="binding site" evidence="7">
    <location>
        <position position="54"/>
    </location>
    <ligand>
        <name>[4Fe-4S] cluster</name>
        <dbReference type="ChEBI" id="CHEBI:49883"/>
    </ligand>
</feature>
<feature type="binding site" description="via persulfide group" evidence="7">
    <location>
        <position position="443"/>
    </location>
    <ligand>
        <name>hybrid [4Fe-2O-2S] cluster</name>
        <dbReference type="ChEBI" id="CHEBI:60519"/>
    </ligand>
</feature>
<keyword evidence="10" id="KW-1185">Reference proteome</keyword>
<feature type="modified residue" description="Cysteine persulfide" evidence="7">
    <location>
        <position position="443"/>
    </location>
</feature>
<dbReference type="InterPro" id="IPR016100">
    <property type="entry name" value="Prismane_a-bundle"/>
</dbReference>
<dbReference type="Pfam" id="PF03063">
    <property type="entry name" value="Prismane"/>
    <property type="match status" value="1"/>
</dbReference>